<dbReference type="SUPFAM" id="SSF55729">
    <property type="entry name" value="Acyl-CoA N-acyltransferases (Nat)"/>
    <property type="match status" value="1"/>
</dbReference>
<name>A0AAW8DDW5_9MICC</name>
<evidence type="ECO:0000313" key="4">
    <source>
        <dbReference type="Proteomes" id="UP001230951"/>
    </source>
</evidence>
<dbReference type="PROSITE" id="PS51186">
    <property type="entry name" value="GNAT"/>
    <property type="match status" value="1"/>
</dbReference>
<evidence type="ECO:0000313" key="5">
    <source>
        <dbReference type="Proteomes" id="UP001242995"/>
    </source>
</evidence>
<dbReference type="EMBL" id="JAUSTF010000002">
    <property type="protein sequence ID" value="MDQ0180078.1"/>
    <property type="molecule type" value="Genomic_DNA"/>
</dbReference>
<dbReference type="GO" id="GO:0005840">
    <property type="term" value="C:ribosome"/>
    <property type="evidence" value="ECO:0007669"/>
    <property type="project" value="UniProtKB-KW"/>
</dbReference>
<keyword evidence="4" id="KW-1185">Reference proteome</keyword>
<proteinExistence type="predicted"/>
<keyword evidence="2" id="KW-0687">Ribonucleoprotein</keyword>
<dbReference type="InterPro" id="IPR016181">
    <property type="entry name" value="Acyl_CoA_acyltransferase"/>
</dbReference>
<evidence type="ECO:0000259" key="1">
    <source>
        <dbReference type="PROSITE" id="PS51186"/>
    </source>
</evidence>
<organism evidence="2 5">
    <name type="scientific">Arthrobacter bambusae</name>
    <dbReference type="NCBI Taxonomy" id="1338426"/>
    <lineage>
        <taxon>Bacteria</taxon>
        <taxon>Bacillati</taxon>
        <taxon>Actinomycetota</taxon>
        <taxon>Actinomycetes</taxon>
        <taxon>Micrococcales</taxon>
        <taxon>Micrococcaceae</taxon>
        <taxon>Arthrobacter</taxon>
    </lineage>
</organism>
<dbReference type="InterPro" id="IPR000182">
    <property type="entry name" value="GNAT_dom"/>
</dbReference>
<dbReference type="PANTHER" id="PTHR43451">
    <property type="entry name" value="ACETYLTRANSFERASE (GNAT) FAMILY PROTEIN"/>
    <property type="match status" value="1"/>
</dbReference>
<dbReference type="GO" id="GO:0016747">
    <property type="term" value="F:acyltransferase activity, transferring groups other than amino-acyl groups"/>
    <property type="evidence" value="ECO:0007669"/>
    <property type="project" value="InterPro"/>
</dbReference>
<dbReference type="CDD" id="cd04301">
    <property type="entry name" value="NAT_SF"/>
    <property type="match status" value="1"/>
</dbReference>
<dbReference type="Pfam" id="PF13673">
    <property type="entry name" value="Acetyltransf_10"/>
    <property type="match status" value="1"/>
</dbReference>
<dbReference type="InterPro" id="IPR052564">
    <property type="entry name" value="N-acetyltrans/Recomb-assoc"/>
</dbReference>
<dbReference type="Gene3D" id="3.40.630.30">
    <property type="match status" value="1"/>
</dbReference>
<dbReference type="RefSeq" id="WP_306958887.1">
    <property type="nucleotide sequence ID" value="NZ_JAUSRG010000001.1"/>
</dbReference>
<comment type="caution">
    <text evidence="2">The sequence shown here is derived from an EMBL/GenBank/DDBJ whole genome shotgun (WGS) entry which is preliminary data.</text>
</comment>
<protein>
    <submittedName>
        <fullName evidence="2">Ribosomal protein S18 acetylase RimI-like enzyme</fullName>
    </submittedName>
</protein>
<keyword evidence="2" id="KW-0689">Ribosomal protein</keyword>
<gene>
    <name evidence="2" type="ORF">J2S90_000209</name>
    <name evidence="3" type="ORF">J2S93_001494</name>
</gene>
<dbReference type="AlphaFoldDB" id="A0AAW8DDW5"/>
<dbReference type="EMBL" id="JAUSRG010000001">
    <property type="protein sequence ID" value="MDP9903269.1"/>
    <property type="molecule type" value="Genomic_DNA"/>
</dbReference>
<evidence type="ECO:0000313" key="3">
    <source>
        <dbReference type="EMBL" id="MDQ0180078.1"/>
    </source>
</evidence>
<evidence type="ECO:0000313" key="2">
    <source>
        <dbReference type="EMBL" id="MDP9903269.1"/>
    </source>
</evidence>
<sequence>MTETASAHYSAKQIAAWSRPQERDLGAWNSARKSNTFVVTIGTDVAGFSDVSDDGYIEMMFVAPKFGRRGVASALLAHLRARFSNSTGSLLSLTSVQSPAARR</sequence>
<reference evidence="2 4" key="1">
    <citation type="submission" date="2023-07" db="EMBL/GenBank/DDBJ databases">
        <title>Sorghum-associated microbial communities from plants grown in Nebraska, USA.</title>
        <authorList>
            <person name="Schachtman D."/>
        </authorList>
    </citation>
    <scope>NUCLEOTIDE SEQUENCE</scope>
    <source>
        <strain evidence="2">DS1006</strain>
        <strain evidence="3 4">DS1016</strain>
    </source>
</reference>
<dbReference type="Proteomes" id="UP001242995">
    <property type="component" value="Unassembled WGS sequence"/>
</dbReference>
<dbReference type="Proteomes" id="UP001230951">
    <property type="component" value="Unassembled WGS sequence"/>
</dbReference>
<feature type="domain" description="N-acetyltransferase" evidence="1">
    <location>
        <begin position="1"/>
        <end position="103"/>
    </location>
</feature>
<accession>A0AAW8DDW5</accession>
<dbReference type="PANTHER" id="PTHR43451:SF1">
    <property type="entry name" value="ACETYLTRANSFERASE"/>
    <property type="match status" value="1"/>
</dbReference>